<organism evidence="3 4">
    <name type="scientific">Roseibium salinum</name>
    <dbReference type="NCBI Taxonomy" id="1604349"/>
    <lineage>
        <taxon>Bacteria</taxon>
        <taxon>Pseudomonadati</taxon>
        <taxon>Pseudomonadota</taxon>
        <taxon>Alphaproteobacteria</taxon>
        <taxon>Hyphomicrobiales</taxon>
        <taxon>Stappiaceae</taxon>
        <taxon>Roseibium</taxon>
    </lineage>
</organism>
<reference evidence="3 4" key="1">
    <citation type="journal article" date="2016" name="Int. J. Syst. Evol. Microbiol.">
        <title>Labrenzia salina sp. nov., isolated from the rhizosphere of the halophyte Arthrocnemum macrostachyum.</title>
        <authorList>
            <person name="Camacho M."/>
            <person name="Redondo-Gomez S."/>
            <person name="Rodriguez-Llorente I."/>
            <person name="Rohde M."/>
            <person name="Sproer C."/>
            <person name="Schumann P."/>
            <person name="Klenk H.P."/>
            <person name="Montero-Calasanz M.D.C."/>
        </authorList>
    </citation>
    <scope>NUCLEOTIDE SEQUENCE [LARGE SCALE GENOMIC DNA]</scope>
    <source>
        <strain evidence="3 4">DSM 29163</strain>
    </source>
</reference>
<comment type="caution">
    <text evidence="3">The sequence shown here is derived from an EMBL/GenBank/DDBJ whole genome shotgun (WGS) entry which is preliminary data.</text>
</comment>
<dbReference type="EMBL" id="JAPEVI010000001">
    <property type="protein sequence ID" value="MCX2721189.1"/>
    <property type="molecule type" value="Genomic_DNA"/>
</dbReference>
<keyword evidence="1" id="KW-0597">Phosphoprotein</keyword>
<dbReference type="InterPro" id="IPR011006">
    <property type="entry name" value="CheY-like_superfamily"/>
</dbReference>
<evidence type="ECO:0000313" key="4">
    <source>
        <dbReference type="Proteomes" id="UP001300261"/>
    </source>
</evidence>
<protein>
    <submittedName>
        <fullName evidence="3">Response regulator</fullName>
    </submittedName>
</protein>
<dbReference type="RefSeq" id="WP_265960884.1">
    <property type="nucleotide sequence ID" value="NZ_JAPEVI010000001.1"/>
</dbReference>
<dbReference type="InterPro" id="IPR001789">
    <property type="entry name" value="Sig_transdc_resp-reg_receiver"/>
</dbReference>
<gene>
    <name evidence="3" type="ORF">ON753_02030</name>
</gene>
<sequence>MKRSADDGERRVLVVEDSLLIAMDMESLVGDCGCRVVGPVADVASGLEVARQHELDGALLDINLGDERVWPVAELLDQQGVPFVLTTGYSSSEIPPRFGDREVLQKPVALEDLQRALGLIGVLPN</sequence>
<name>A0ABT3QW82_9HYPH</name>
<dbReference type="PROSITE" id="PS50110">
    <property type="entry name" value="RESPONSE_REGULATORY"/>
    <property type="match status" value="1"/>
</dbReference>
<accession>A0ABT3QW82</accession>
<feature type="domain" description="Response regulatory" evidence="2">
    <location>
        <begin position="11"/>
        <end position="121"/>
    </location>
</feature>
<evidence type="ECO:0000259" key="2">
    <source>
        <dbReference type="PROSITE" id="PS50110"/>
    </source>
</evidence>
<keyword evidence="4" id="KW-1185">Reference proteome</keyword>
<dbReference type="Pfam" id="PF00072">
    <property type="entry name" value="Response_reg"/>
    <property type="match status" value="1"/>
</dbReference>
<evidence type="ECO:0000256" key="1">
    <source>
        <dbReference type="PROSITE-ProRule" id="PRU00169"/>
    </source>
</evidence>
<dbReference type="SUPFAM" id="SSF52172">
    <property type="entry name" value="CheY-like"/>
    <property type="match status" value="1"/>
</dbReference>
<evidence type="ECO:0000313" key="3">
    <source>
        <dbReference type="EMBL" id="MCX2721189.1"/>
    </source>
</evidence>
<dbReference type="Gene3D" id="3.40.50.2300">
    <property type="match status" value="1"/>
</dbReference>
<dbReference type="SMART" id="SM00448">
    <property type="entry name" value="REC"/>
    <property type="match status" value="1"/>
</dbReference>
<dbReference type="Proteomes" id="UP001300261">
    <property type="component" value="Unassembled WGS sequence"/>
</dbReference>
<proteinExistence type="predicted"/>
<feature type="modified residue" description="4-aspartylphosphate" evidence="1">
    <location>
        <position position="61"/>
    </location>
</feature>